<dbReference type="Proteomes" id="UP000245263">
    <property type="component" value="Chromosome 1"/>
</dbReference>
<dbReference type="PANTHER" id="PTHR43104">
    <property type="entry name" value="L-2-HYDROXYGLUTARATE DEHYDROGENASE, MITOCHONDRIAL"/>
    <property type="match status" value="1"/>
</dbReference>
<dbReference type="NCBIfam" id="NF009875">
    <property type="entry name" value="PRK13339.1"/>
    <property type="match status" value="1"/>
</dbReference>
<keyword evidence="10" id="KW-1133">Transmembrane helix</keyword>
<name>A0ABN6KEU7_9LEPT</name>
<feature type="transmembrane region" description="Helical" evidence="10">
    <location>
        <begin position="12"/>
        <end position="29"/>
    </location>
</feature>
<dbReference type="PANTHER" id="PTHR43104:SF2">
    <property type="entry name" value="L-2-HYDROXYGLUTARATE DEHYDROGENASE, MITOCHONDRIAL"/>
    <property type="match status" value="1"/>
</dbReference>
<evidence type="ECO:0000313" key="11">
    <source>
        <dbReference type="EMBL" id="BDA78231.1"/>
    </source>
</evidence>
<keyword evidence="6 9" id="KW-0285">Flavoprotein</keyword>
<comment type="cofactor">
    <cofactor evidence="2 9">
        <name>FAD</name>
        <dbReference type="ChEBI" id="CHEBI:57692"/>
    </cofactor>
</comment>
<dbReference type="InterPro" id="IPR006231">
    <property type="entry name" value="MQO"/>
</dbReference>
<comment type="similarity">
    <text evidence="4 9">Belongs to the MQO family.</text>
</comment>
<dbReference type="Gene3D" id="3.30.9.10">
    <property type="entry name" value="D-Amino Acid Oxidase, subunit A, domain 2"/>
    <property type="match status" value="1"/>
</dbReference>
<keyword evidence="8 9" id="KW-0560">Oxidoreductase</keyword>
<dbReference type="NCBIfam" id="NF003614">
    <property type="entry name" value="PRK05257.3-5"/>
    <property type="match status" value="1"/>
</dbReference>
<keyword evidence="10" id="KW-0812">Transmembrane</keyword>
<dbReference type="Gene3D" id="3.50.50.60">
    <property type="entry name" value="FAD/NAD(P)-binding domain"/>
    <property type="match status" value="1"/>
</dbReference>
<evidence type="ECO:0000256" key="6">
    <source>
        <dbReference type="ARBA" id="ARBA00022630"/>
    </source>
</evidence>
<evidence type="ECO:0000256" key="10">
    <source>
        <dbReference type="SAM" id="Phobius"/>
    </source>
</evidence>
<dbReference type="RefSeq" id="WP_109018474.1">
    <property type="nucleotide sequence ID" value="NZ_AP025028.1"/>
</dbReference>
<gene>
    <name evidence="9 11" type="primary">mqo</name>
    <name evidence="11" type="ORF">LPTSP3_g11610</name>
</gene>
<dbReference type="NCBIfam" id="NF003605">
    <property type="entry name" value="PRK05257.1-4"/>
    <property type="match status" value="1"/>
</dbReference>
<evidence type="ECO:0000256" key="4">
    <source>
        <dbReference type="ARBA" id="ARBA00006389"/>
    </source>
</evidence>
<evidence type="ECO:0000256" key="2">
    <source>
        <dbReference type="ARBA" id="ARBA00001974"/>
    </source>
</evidence>
<evidence type="ECO:0000256" key="9">
    <source>
        <dbReference type="HAMAP-Rule" id="MF_00212"/>
    </source>
</evidence>
<keyword evidence="5 9" id="KW-0816">Tricarboxylic acid cycle</keyword>
<dbReference type="Pfam" id="PF06039">
    <property type="entry name" value="Mqo"/>
    <property type="match status" value="1"/>
</dbReference>
<dbReference type="NCBIfam" id="TIGR01320">
    <property type="entry name" value="mal_quin_oxido"/>
    <property type="match status" value="1"/>
</dbReference>
<evidence type="ECO:0000256" key="8">
    <source>
        <dbReference type="ARBA" id="ARBA00023002"/>
    </source>
</evidence>
<dbReference type="EMBL" id="AP025028">
    <property type="protein sequence ID" value="BDA78231.1"/>
    <property type="molecule type" value="Genomic_DNA"/>
</dbReference>
<organism evidence="11 12">
    <name type="scientific">Leptospira kobayashii</name>
    <dbReference type="NCBI Taxonomy" id="1917830"/>
    <lineage>
        <taxon>Bacteria</taxon>
        <taxon>Pseudomonadati</taxon>
        <taxon>Spirochaetota</taxon>
        <taxon>Spirochaetia</taxon>
        <taxon>Leptospirales</taxon>
        <taxon>Leptospiraceae</taxon>
        <taxon>Leptospira</taxon>
    </lineage>
</organism>
<evidence type="ECO:0000256" key="7">
    <source>
        <dbReference type="ARBA" id="ARBA00022827"/>
    </source>
</evidence>
<dbReference type="HAMAP" id="MF_00212">
    <property type="entry name" value="MQO"/>
    <property type="match status" value="1"/>
</dbReference>
<dbReference type="NCBIfam" id="NF003611">
    <property type="entry name" value="PRK05257.3-2"/>
    <property type="match status" value="1"/>
</dbReference>
<dbReference type="NCBIfam" id="NF003613">
    <property type="entry name" value="PRK05257.3-4"/>
    <property type="match status" value="1"/>
</dbReference>
<dbReference type="InterPro" id="IPR036188">
    <property type="entry name" value="FAD/NAD-bd_sf"/>
</dbReference>
<comment type="catalytic activity">
    <reaction evidence="1 9">
        <text>(S)-malate + a quinone = a quinol + oxaloacetate</text>
        <dbReference type="Rhea" id="RHEA:46012"/>
        <dbReference type="ChEBI" id="CHEBI:15589"/>
        <dbReference type="ChEBI" id="CHEBI:16452"/>
        <dbReference type="ChEBI" id="CHEBI:24646"/>
        <dbReference type="ChEBI" id="CHEBI:132124"/>
        <dbReference type="EC" id="1.1.5.4"/>
    </reaction>
</comment>
<protein>
    <recommendedName>
        <fullName evidence="9">Probable malate:quinone oxidoreductase</fullName>
        <ecNumber evidence="9">1.1.5.4</ecNumber>
    </recommendedName>
    <alternativeName>
        <fullName evidence="9">MQO</fullName>
    </alternativeName>
    <alternativeName>
        <fullName evidence="9">Malate dehydrogenase [quinone]</fullName>
    </alternativeName>
</protein>
<evidence type="ECO:0000256" key="5">
    <source>
        <dbReference type="ARBA" id="ARBA00022532"/>
    </source>
</evidence>
<keyword evidence="10" id="KW-0472">Membrane</keyword>
<sequence length="508" mass="56277">MKDKHTIKTKSDVILIGAGIMSATLGVLLKELDPSLTITVLERLDAAARESSNAWNNAGTGHSAFCELNYTTEEPDGSINVKKALNIASSYEVSKEFWAYLVKEKKVLSPESFIHHVPHFSFVWGEENVSFLKKRYEALTKEPLFAELEYSEDRNELADWMPLVMKGRDPNVQVAGTKMDLGTDVDFGTLTKAIFNYLASLEGVHVQYYENVKDLERDKDGLWNLTSTNLLTHEKEHHEANFVFIGAGGGSLPLLEKSDIPEAAGFGGFPVSGQWLRCKNRDVIEAHFAKVYGKASVGSPPMSVPHLDTRIIGGKKELLFGPYAGFSTKFLKRGSYLDLVKSLEFDNIFPMLSAGMHNLPLTKYLISQAMQSHEDRIHALKEYFPDVKSEDWELVVAGQRVQIIKEDKEEGGVLEFGTEVVSASDGSLAALLGASPGASTSVSIMLEVLSDCFGEKIKSKEWTSKLKEMIPSYGQSFLHNEELCKTSRKNSHEILNLSGLAKEVSNQA</sequence>
<accession>A0ABN6KEU7</accession>
<dbReference type="SUPFAM" id="SSF51905">
    <property type="entry name" value="FAD/NAD(P)-binding domain"/>
    <property type="match status" value="1"/>
</dbReference>
<evidence type="ECO:0000256" key="3">
    <source>
        <dbReference type="ARBA" id="ARBA00005012"/>
    </source>
</evidence>
<keyword evidence="12" id="KW-1185">Reference proteome</keyword>
<proteinExistence type="inferred from homology"/>
<dbReference type="NCBIfam" id="NF003603">
    <property type="entry name" value="PRK05257.1-1"/>
    <property type="match status" value="1"/>
</dbReference>
<keyword evidence="7 9" id="KW-0274">FAD</keyword>
<dbReference type="NCBIfam" id="NF003608">
    <property type="entry name" value="PRK05257.2-4"/>
    <property type="match status" value="1"/>
</dbReference>
<comment type="pathway">
    <text evidence="3 9">Carbohydrate metabolism; tricarboxylic acid cycle; oxaloacetate from (S)-malate (quinone route): step 1/1.</text>
</comment>
<dbReference type="NCBIfam" id="NF003606">
    <property type="entry name" value="PRK05257.2-1"/>
    <property type="match status" value="1"/>
</dbReference>
<reference evidence="11 12" key="1">
    <citation type="submission" date="2021-08" db="EMBL/GenBank/DDBJ databases">
        <title>Complete genome sequence of Leptospira kobayashii strain E30.</title>
        <authorList>
            <person name="Nakao R."/>
            <person name="Nakamura S."/>
            <person name="Masuzawa T."/>
            <person name="Koizumi N."/>
        </authorList>
    </citation>
    <scope>NUCLEOTIDE SEQUENCE [LARGE SCALE GENOMIC DNA]</scope>
    <source>
        <strain evidence="11 12">E30</strain>
    </source>
</reference>
<evidence type="ECO:0000256" key="1">
    <source>
        <dbReference type="ARBA" id="ARBA00001139"/>
    </source>
</evidence>
<dbReference type="EC" id="1.1.5.4" evidence="9"/>
<evidence type="ECO:0000313" key="12">
    <source>
        <dbReference type="Proteomes" id="UP000245263"/>
    </source>
</evidence>